<dbReference type="GO" id="GO:0051607">
    <property type="term" value="P:defense response to virus"/>
    <property type="evidence" value="ECO:0007669"/>
    <property type="project" value="UniProtKB-KW"/>
</dbReference>
<protein>
    <submittedName>
        <fullName evidence="8">DEAD/DEAH box helicase</fullName>
    </submittedName>
</protein>
<keyword evidence="5" id="KW-0051">Antiviral defense</keyword>
<dbReference type="OrthoDB" id="9810236at2"/>
<dbReference type="PROSITE" id="PS51192">
    <property type="entry name" value="HELICASE_ATP_BIND_1"/>
    <property type="match status" value="1"/>
</dbReference>
<organism evidence="8 9">
    <name type="scientific">Azospirillum oryzae</name>
    <dbReference type="NCBI Taxonomy" id="286727"/>
    <lineage>
        <taxon>Bacteria</taxon>
        <taxon>Pseudomonadati</taxon>
        <taxon>Pseudomonadota</taxon>
        <taxon>Alphaproteobacteria</taxon>
        <taxon>Rhodospirillales</taxon>
        <taxon>Azospirillaceae</taxon>
        <taxon>Azospirillum</taxon>
    </lineage>
</organism>
<keyword evidence="2" id="KW-0378">Hydrolase</keyword>
<feature type="domain" description="Helicase ATP-binding" evidence="6">
    <location>
        <begin position="286"/>
        <end position="462"/>
    </location>
</feature>
<dbReference type="GO" id="GO:0003676">
    <property type="term" value="F:nucleic acid binding"/>
    <property type="evidence" value="ECO:0007669"/>
    <property type="project" value="InterPro"/>
</dbReference>
<keyword evidence="3 8" id="KW-0347">Helicase</keyword>
<name>A0A6N1AJ69_9PROT</name>
<dbReference type="InterPro" id="IPR006483">
    <property type="entry name" value="CRISPR-assoc_Cas3_HD"/>
</dbReference>
<evidence type="ECO:0000313" key="8">
    <source>
        <dbReference type="EMBL" id="QKS51781.1"/>
    </source>
</evidence>
<dbReference type="GO" id="GO:0004386">
    <property type="term" value="F:helicase activity"/>
    <property type="evidence" value="ECO:0007669"/>
    <property type="project" value="UniProtKB-KW"/>
</dbReference>
<dbReference type="Pfam" id="PF22590">
    <property type="entry name" value="Cas3-like_C_2"/>
    <property type="match status" value="1"/>
</dbReference>
<evidence type="ECO:0000256" key="1">
    <source>
        <dbReference type="ARBA" id="ARBA00022741"/>
    </source>
</evidence>
<dbReference type="Gene3D" id="3.40.50.300">
    <property type="entry name" value="P-loop containing nucleotide triphosphate hydrolases"/>
    <property type="match status" value="1"/>
</dbReference>
<dbReference type="CDD" id="cd09641">
    <property type="entry name" value="Cas3''_I"/>
    <property type="match status" value="1"/>
</dbReference>
<dbReference type="KEGG" id="aoz:HUE56_15125"/>
<evidence type="ECO:0000313" key="9">
    <source>
        <dbReference type="Proteomes" id="UP000509702"/>
    </source>
</evidence>
<dbReference type="CDD" id="cd17930">
    <property type="entry name" value="DEXHc_cas3"/>
    <property type="match status" value="1"/>
</dbReference>
<proteinExistence type="predicted"/>
<dbReference type="EMBL" id="CP054619">
    <property type="protein sequence ID" value="QKS51781.1"/>
    <property type="molecule type" value="Genomic_DNA"/>
</dbReference>
<dbReference type="SUPFAM" id="SSF52540">
    <property type="entry name" value="P-loop containing nucleoside triphosphate hydrolases"/>
    <property type="match status" value="1"/>
</dbReference>
<dbReference type="Proteomes" id="UP000509702">
    <property type="component" value="Chromosome"/>
</dbReference>
<evidence type="ECO:0000256" key="2">
    <source>
        <dbReference type="ARBA" id="ARBA00022801"/>
    </source>
</evidence>
<keyword evidence="1" id="KW-0547">Nucleotide-binding</keyword>
<dbReference type="InterPro" id="IPR027417">
    <property type="entry name" value="P-loop_NTPase"/>
</dbReference>
<dbReference type="SMART" id="SM00487">
    <property type="entry name" value="DEXDc"/>
    <property type="match status" value="1"/>
</dbReference>
<evidence type="ECO:0000256" key="4">
    <source>
        <dbReference type="ARBA" id="ARBA00022840"/>
    </source>
</evidence>
<dbReference type="PROSITE" id="PS51643">
    <property type="entry name" value="HD_CAS3"/>
    <property type="match status" value="1"/>
</dbReference>
<evidence type="ECO:0000256" key="3">
    <source>
        <dbReference type="ARBA" id="ARBA00022806"/>
    </source>
</evidence>
<sequence length="775" mass="84900">MVDDPITLARGHSRNHRGGEHYLADHLSSVQLTAAEFAKWLHFRRSDGRGAEIASLVAGLIAIFHDAAKASEAFQRYLAAIDAGTTPVRTIHAGPSAVASWEWVLLAMMGARQGVSKAVASLHAERAFSLYEVLLPVEGHHAGLGAASTCVQRLEGLRTSPEAAEAAVAALRFLKATGLLPTRLPFFPPLEGTRRDMFIRMVSSAAFDADRLDTENHFRPHAKGLRSNWMSIREVAERFGQNQQELLARVEPMVQEGRVSRVVADARVELHRNAVDAAGEAGLYRMEAPTGSGKTRAYMAFASQCVLDHGFRRIIIALPFTSIIDQTAQTLKEILEAGGSPLAVLEHHSTADLGDDEWQGRTAYRLAEENWDAPVVITTFVQLFESLLANRPGRMRKLHNMARSVIVLDEVQALPVGLLDTTMDVLHSLVEDCGCIVLFSTATQPPYEAKMPSLRGMPVREITKRPHHLTKELRRVRYDLLGTPSVPLTVGDIAGMTLQRPQSLVVTNTRRDATAIFDIMADQPGKVESLYYLSSSLCPAHRKQVIATVAACLDAKAPIHLVSTQVIEAGVDLDFPWGARAFGPLGSIVQTAGRVNRNGMLKEAGNPVLGTLAVFHLEGGKLPPGEYTQAANILLRLLPNAPRLVGRDGEDMGLDLSDPDFMRRYYGALIEFGTDARGIQDLRRKLDFSEVAERYRLIPDDQVAVCIDWEGRGHAALAKLLKESSRVAFRQCQQYIVQIPLSKKQDVLDAGLADDTACGIMRWAGGYDGRLGILL</sequence>
<evidence type="ECO:0000259" key="6">
    <source>
        <dbReference type="PROSITE" id="PS51192"/>
    </source>
</evidence>
<keyword evidence="4" id="KW-0067">ATP-binding</keyword>
<evidence type="ECO:0000256" key="5">
    <source>
        <dbReference type="ARBA" id="ARBA00023118"/>
    </source>
</evidence>
<evidence type="ECO:0000259" key="7">
    <source>
        <dbReference type="PROSITE" id="PS51643"/>
    </source>
</evidence>
<dbReference type="Pfam" id="PF00270">
    <property type="entry name" value="DEAD"/>
    <property type="match status" value="1"/>
</dbReference>
<dbReference type="GO" id="GO:0005524">
    <property type="term" value="F:ATP binding"/>
    <property type="evidence" value="ECO:0007669"/>
    <property type="project" value="UniProtKB-KW"/>
</dbReference>
<dbReference type="InterPro" id="IPR011545">
    <property type="entry name" value="DEAD/DEAH_box_helicase_dom"/>
</dbReference>
<dbReference type="InterPro" id="IPR054712">
    <property type="entry name" value="Cas3-like_dom"/>
</dbReference>
<feature type="domain" description="HD Cas3-type" evidence="7">
    <location>
        <begin position="16"/>
        <end position="212"/>
    </location>
</feature>
<keyword evidence="9" id="KW-1185">Reference proteome</keyword>
<accession>A0A6N1AJ69</accession>
<dbReference type="AlphaFoldDB" id="A0A6N1AJ69"/>
<dbReference type="InterPro" id="IPR014001">
    <property type="entry name" value="Helicase_ATP-bd"/>
</dbReference>
<dbReference type="GO" id="GO:0016787">
    <property type="term" value="F:hydrolase activity"/>
    <property type="evidence" value="ECO:0007669"/>
    <property type="project" value="UniProtKB-KW"/>
</dbReference>
<gene>
    <name evidence="8" type="ORF">HUE56_15125</name>
</gene>
<reference evidence="8 9" key="1">
    <citation type="submission" date="2020-06" db="EMBL/GenBank/DDBJ databases">
        <title>Complete genome of Azosprillum oryzae KACC14407.</title>
        <authorList>
            <person name="Kim M."/>
            <person name="Park Y.-J."/>
            <person name="Shin J.-H."/>
        </authorList>
    </citation>
    <scope>NUCLEOTIDE SEQUENCE [LARGE SCALE GENOMIC DNA]</scope>
    <source>
        <strain evidence="8 9">KACC 14407</strain>
    </source>
</reference>
<dbReference type="RefSeq" id="WP_149198364.1">
    <property type="nucleotide sequence ID" value="NZ_BSOV01000044.1"/>
</dbReference>